<dbReference type="Pfam" id="PF00899">
    <property type="entry name" value="ThiF"/>
    <property type="match status" value="1"/>
</dbReference>
<dbReference type="AlphaFoldDB" id="A0A4X1W242"/>
<dbReference type="Gene3D" id="3.40.50.720">
    <property type="entry name" value="NAD(P)-binding Rossmann-like Domain"/>
    <property type="match status" value="1"/>
</dbReference>
<keyword evidence="1 4" id="KW-0547">Nucleotide-binding</keyword>
<evidence type="ECO:0000256" key="3">
    <source>
        <dbReference type="ARBA" id="ARBA00022840"/>
    </source>
</evidence>
<dbReference type="EC" id="6.2.1.64" evidence="4"/>
<dbReference type="InterPro" id="IPR045886">
    <property type="entry name" value="ThiF/MoeB/HesA"/>
</dbReference>
<dbReference type="PANTHER" id="PTHR10953">
    <property type="entry name" value="UBIQUITIN-ACTIVATING ENZYME E1"/>
    <property type="match status" value="1"/>
</dbReference>
<dbReference type="InterPro" id="IPR035985">
    <property type="entry name" value="Ubiquitin-activating_enz"/>
</dbReference>
<sequence length="75" mass="8291">QSCSCCWPQPLSQNICKVLVIGAGSLGCELQKNLALSGFREIHVMDVDAIDVSSLNRQFLFRPKDTRRPKTEVAA</sequence>
<keyword evidence="3 4" id="KW-0067">ATP-binding</keyword>
<evidence type="ECO:0000256" key="4">
    <source>
        <dbReference type="RuleBase" id="RU368009"/>
    </source>
</evidence>
<protein>
    <recommendedName>
        <fullName evidence="4">NEDD8-activating enzyme E1 catalytic subunit</fullName>
        <ecNumber evidence="4">6.2.1.64</ecNumber>
    </recommendedName>
</protein>
<organism evidence="6 7">
    <name type="scientific">Sus scrofa</name>
    <name type="common">Pig</name>
    <dbReference type="NCBI Taxonomy" id="9823"/>
    <lineage>
        <taxon>Eukaryota</taxon>
        <taxon>Metazoa</taxon>
        <taxon>Chordata</taxon>
        <taxon>Craniata</taxon>
        <taxon>Vertebrata</taxon>
        <taxon>Euteleostomi</taxon>
        <taxon>Mammalia</taxon>
        <taxon>Eutheria</taxon>
        <taxon>Laurasiatheria</taxon>
        <taxon>Artiodactyla</taxon>
        <taxon>Suina</taxon>
        <taxon>Suidae</taxon>
        <taxon>Sus</taxon>
    </lineage>
</organism>
<dbReference type="PANTHER" id="PTHR10953:SF6">
    <property type="entry name" value="NEDD8-ACTIVATING ENZYME E1 CATALYTIC SUBUNIT"/>
    <property type="match status" value="1"/>
</dbReference>
<keyword evidence="2 4" id="KW-0833">Ubl conjugation pathway</keyword>
<reference evidence="6" key="2">
    <citation type="submission" date="2025-08" db="UniProtKB">
        <authorList>
            <consortium name="Ensembl"/>
        </authorList>
    </citation>
    <scope>IDENTIFICATION</scope>
</reference>
<evidence type="ECO:0000256" key="2">
    <source>
        <dbReference type="ARBA" id="ARBA00022786"/>
    </source>
</evidence>
<dbReference type="SUPFAM" id="SSF69572">
    <property type="entry name" value="Activating enzymes of the ubiquitin-like proteins"/>
    <property type="match status" value="1"/>
</dbReference>
<dbReference type="GO" id="GO:0019781">
    <property type="term" value="F:NEDD8 activating enzyme activity"/>
    <property type="evidence" value="ECO:0007669"/>
    <property type="project" value="UniProtKB-UniRule"/>
</dbReference>
<evidence type="ECO:0000313" key="6">
    <source>
        <dbReference type="Ensembl" id="ENSSSCP00070050300.1"/>
    </source>
</evidence>
<evidence type="ECO:0000259" key="5">
    <source>
        <dbReference type="Pfam" id="PF00899"/>
    </source>
</evidence>
<dbReference type="Proteomes" id="UP000314985">
    <property type="component" value="Chromosome 1"/>
</dbReference>
<dbReference type="GO" id="GO:0045116">
    <property type="term" value="P:protein neddylation"/>
    <property type="evidence" value="ECO:0007669"/>
    <property type="project" value="UniProtKB-UniRule"/>
</dbReference>
<comment type="function">
    <text evidence="4">Catalytic subunit of the dimeric E1 enzyme, which activates NEDD8.</text>
</comment>
<dbReference type="Ensembl" id="ENSSSCT00070059093.1">
    <property type="protein sequence ID" value="ENSSSCP00070050300.1"/>
    <property type="gene ID" value="ENSSSCG00070029417.1"/>
</dbReference>
<reference evidence="6 7" key="1">
    <citation type="submission" date="2017-08" db="EMBL/GenBank/DDBJ databases">
        <title>USMARCv1.0.</title>
        <authorList>
            <person name="Hannum G.I."/>
            <person name="Koren S."/>
            <person name="Schroeder S.G."/>
            <person name="Chin S.C."/>
            <person name="Nonneman D.J."/>
            <person name="Becker S.A."/>
            <person name="Rosen B.D."/>
            <person name="Bickhart D.M."/>
            <person name="Putnam N.H."/>
            <person name="Green R.E."/>
            <person name="Tuggle C.K."/>
            <person name="Liu H."/>
            <person name="Rohrer G.A."/>
            <person name="Warr A."/>
            <person name="Hall R."/>
            <person name="Kim K."/>
            <person name="Hume D.A."/>
            <person name="Talbot R."/>
            <person name="Chow W."/>
            <person name="Howe K."/>
            <person name="Schwartz A.S."/>
            <person name="Watson M."/>
            <person name="Archibald A.L."/>
            <person name="Phillippy A.M."/>
            <person name="Smith T.P.L."/>
        </authorList>
    </citation>
    <scope>NUCLEOTIDE SEQUENCE [LARGE SCALE GENOMIC DNA]</scope>
</reference>
<dbReference type="UniPathway" id="UPA00885"/>
<dbReference type="FunFam" id="3.50.50.80:FF:000002">
    <property type="entry name" value="SUMO-activating enzyme subunit 2"/>
    <property type="match status" value="1"/>
</dbReference>
<proteinExistence type="inferred from homology"/>
<evidence type="ECO:0000256" key="1">
    <source>
        <dbReference type="ARBA" id="ARBA00022741"/>
    </source>
</evidence>
<evidence type="ECO:0000313" key="7">
    <source>
        <dbReference type="Proteomes" id="UP000314985"/>
    </source>
</evidence>
<dbReference type="GO" id="GO:0005524">
    <property type="term" value="F:ATP binding"/>
    <property type="evidence" value="ECO:0007669"/>
    <property type="project" value="UniProtKB-UniRule"/>
</dbReference>
<comment type="catalytic activity">
    <reaction evidence="4">
        <text>ATP + [NEDD8 protein] + [E1 NEDD8-activating enzyme]-L-cysteine = AMP + diphosphate + [E1 NEDD8-activating enzyme]-S-[NEDD8 protein]-yl-L-cysteine.</text>
        <dbReference type="EC" id="6.2.1.64"/>
    </reaction>
</comment>
<keyword evidence="4" id="KW-0436">Ligase</keyword>
<dbReference type="InterPro" id="IPR000594">
    <property type="entry name" value="ThiF_NAD_FAD-bd"/>
</dbReference>
<accession>A0A4X1W242</accession>
<comment type="similarity">
    <text evidence="4">Belongs to the ubiquitin-activating E1 family. UBA3 subfamily.</text>
</comment>
<feature type="domain" description="THIF-type NAD/FAD binding fold" evidence="5">
    <location>
        <begin position="16"/>
        <end position="75"/>
    </location>
</feature>
<comment type="pathway">
    <text evidence="4">Protein modification; protein neddylation.</text>
</comment>
<name>A0A4X1W242_PIG</name>